<evidence type="ECO:0000256" key="13">
    <source>
        <dbReference type="ARBA" id="ARBA00022991"/>
    </source>
</evidence>
<name>A0ABR2SAQ4_9ROSI</name>
<dbReference type="Gene3D" id="3.30.450.20">
    <property type="entry name" value="PAS domain"/>
    <property type="match status" value="2"/>
</dbReference>
<keyword evidence="12 21" id="KW-0067">ATP-binding</keyword>
<dbReference type="Pfam" id="PF06203">
    <property type="entry name" value="CCT"/>
    <property type="match status" value="1"/>
</dbReference>
<evidence type="ECO:0000256" key="21">
    <source>
        <dbReference type="PROSITE-ProRule" id="PRU10141"/>
    </source>
</evidence>
<evidence type="ECO:0000259" key="27">
    <source>
        <dbReference type="PROSITE" id="PS51017"/>
    </source>
</evidence>
<dbReference type="SMART" id="SM00220">
    <property type="entry name" value="S_TKc"/>
    <property type="match status" value="1"/>
</dbReference>
<feature type="domain" description="PAS" evidence="25">
    <location>
        <begin position="1240"/>
        <end position="1309"/>
    </location>
</feature>
<evidence type="ECO:0000259" key="24">
    <source>
        <dbReference type="PROSITE" id="PS50110"/>
    </source>
</evidence>
<keyword evidence="10 21" id="KW-0547">Nucleotide-binding</keyword>
<comment type="cofactor">
    <cofactor evidence="1">
        <name>FMN</name>
        <dbReference type="ChEBI" id="CHEBI:58210"/>
    </cofactor>
</comment>
<reference evidence="28 29" key="1">
    <citation type="journal article" date="2024" name="G3 (Bethesda)">
        <title>Genome assembly of Hibiscus sabdariffa L. provides insights into metabolisms of medicinal natural products.</title>
        <authorList>
            <person name="Kim T."/>
        </authorList>
    </citation>
    <scope>NUCLEOTIDE SEQUENCE [LARGE SCALE GENOMIC DNA]</scope>
    <source>
        <strain evidence="28">TK-2024</strain>
        <tissue evidence="28">Old leaves</tissue>
    </source>
</reference>
<evidence type="ECO:0000256" key="20">
    <source>
        <dbReference type="PROSITE-ProRule" id="PRU00357"/>
    </source>
</evidence>
<evidence type="ECO:0000256" key="8">
    <source>
        <dbReference type="ARBA" id="ARBA00022606"/>
    </source>
</evidence>
<evidence type="ECO:0000259" key="26">
    <source>
        <dbReference type="PROSITE" id="PS50113"/>
    </source>
</evidence>
<dbReference type="InterPro" id="IPR000719">
    <property type="entry name" value="Prot_kinase_dom"/>
</dbReference>
<evidence type="ECO:0000256" key="7">
    <source>
        <dbReference type="ARBA" id="ARBA00022543"/>
    </source>
</evidence>
<comment type="catalytic activity">
    <reaction evidence="18">
        <text>L-seryl-[protein] + ATP = O-phospho-L-seryl-[protein] + ADP + H(+)</text>
        <dbReference type="Rhea" id="RHEA:17989"/>
        <dbReference type="Rhea" id="RHEA-COMP:9863"/>
        <dbReference type="Rhea" id="RHEA-COMP:11604"/>
        <dbReference type="ChEBI" id="CHEBI:15378"/>
        <dbReference type="ChEBI" id="CHEBI:29999"/>
        <dbReference type="ChEBI" id="CHEBI:30616"/>
        <dbReference type="ChEBI" id="CHEBI:83421"/>
        <dbReference type="ChEBI" id="CHEBI:456216"/>
        <dbReference type="EC" id="2.7.11.1"/>
    </reaction>
</comment>
<evidence type="ECO:0000256" key="10">
    <source>
        <dbReference type="ARBA" id="ARBA00022741"/>
    </source>
</evidence>
<proteinExistence type="inferred from homology"/>
<feature type="compositionally biased region" description="Acidic residues" evidence="22">
    <location>
        <begin position="229"/>
        <end position="239"/>
    </location>
</feature>
<evidence type="ECO:0000256" key="16">
    <source>
        <dbReference type="ARBA" id="ARBA00023242"/>
    </source>
</evidence>
<dbReference type="SUPFAM" id="SSF55785">
    <property type="entry name" value="PYP-like sensor domain (PAS domain)"/>
    <property type="match status" value="2"/>
</dbReference>
<evidence type="ECO:0000256" key="12">
    <source>
        <dbReference type="ARBA" id="ARBA00022840"/>
    </source>
</evidence>
<dbReference type="PROSITE" id="PS00107">
    <property type="entry name" value="PROTEIN_KINASE_ATP"/>
    <property type="match status" value="1"/>
</dbReference>
<keyword evidence="8" id="KW-0716">Sensory transduction</keyword>
<keyword evidence="6" id="KW-0723">Serine/threonine-protein kinase</keyword>
<evidence type="ECO:0000256" key="22">
    <source>
        <dbReference type="SAM" id="MobiDB-lite"/>
    </source>
</evidence>
<evidence type="ECO:0000259" key="25">
    <source>
        <dbReference type="PROSITE" id="PS50112"/>
    </source>
</evidence>
<dbReference type="InterPro" id="IPR017441">
    <property type="entry name" value="Protein_kinase_ATP_BS"/>
</dbReference>
<dbReference type="Proteomes" id="UP001396334">
    <property type="component" value="Unassembled WGS sequence"/>
</dbReference>
<evidence type="ECO:0000259" key="23">
    <source>
        <dbReference type="PROSITE" id="PS50011"/>
    </source>
</evidence>
<feature type="domain" description="CCT" evidence="27">
    <location>
        <begin position="673"/>
        <end position="715"/>
    </location>
</feature>
<dbReference type="SMART" id="SM00086">
    <property type="entry name" value="PAC"/>
    <property type="match status" value="2"/>
</dbReference>
<dbReference type="InterPro" id="IPR010402">
    <property type="entry name" value="CCT_domain"/>
</dbReference>
<keyword evidence="11" id="KW-0418">Kinase</keyword>
<feature type="domain" description="Protein kinase" evidence="23">
    <location>
        <begin position="1435"/>
        <end position="1718"/>
    </location>
</feature>
<organism evidence="28 29">
    <name type="scientific">Hibiscus sabdariffa</name>
    <name type="common">roselle</name>
    <dbReference type="NCBI Taxonomy" id="183260"/>
    <lineage>
        <taxon>Eukaryota</taxon>
        <taxon>Viridiplantae</taxon>
        <taxon>Streptophyta</taxon>
        <taxon>Embryophyta</taxon>
        <taxon>Tracheophyta</taxon>
        <taxon>Spermatophyta</taxon>
        <taxon>Magnoliopsida</taxon>
        <taxon>eudicotyledons</taxon>
        <taxon>Gunneridae</taxon>
        <taxon>Pentapetalae</taxon>
        <taxon>rosids</taxon>
        <taxon>malvids</taxon>
        <taxon>Malvales</taxon>
        <taxon>Malvaceae</taxon>
        <taxon>Malvoideae</taxon>
        <taxon>Hibiscus</taxon>
    </lineage>
</organism>
<evidence type="ECO:0000256" key="19">
    <source>
        <dbReference type="PROSITE-ProRule" id="PRU00169"/>
    </source>
</evidence>
<dbReference type="PROSITE" id="PS50113">
    <property type="entry name" value="PAC"/>
    <property type="match status" value="2"/>
</dbReference>
<gene>
    <name evidence="28" type="ORF">V6N11_002603</name>
</gene>
<feature type="region of interest" description="Disordered" evidence="22">
    <location>
        <begin position="196"/>
        <end position="278"/>
    </location>
</feature>
<feature type="compositionally biased region" description="Basic and acidic residues" evidence="22">
    <location>
        <begin position="889"/>
        <end position="901"/>
    </location>
</feature>
<dbReference type="Pfam" id="PF13426">
    <property type="entry name" value="PAS_9"/>
    <property type="match status" value="2"/>
</dbReference>
<feature type="compositionally biased region" description="Polar residues" evidence="22">
    <location>
        <begin position="405"/>
        <end position="419"/>
    </location>
</feature>
<dbReference type="EMBL" id="JBBPBN010000015">
    <property type="protein sequence ID" value="KAK9022330.1"/>
    <property type="molecule type" value="Genomic_DNA"/>
</dbReference>
<feature type="compositionally biased region" description="Polar residues" evidence="22">
    <location>
        <begin position="806"/>
        <end position="829"/>
    </location>
</feature>
<dbReference type="EC" id="2.7.11.1" evidence="5"/>
<keyword evidence="7" id="KW-0600">Photoreceptor protein</keyword>
<comment type="caution">
    <text evidence="19">Lacks conserved residue(s) required for the propagation of feature annotation.</text>
</comment>
<evidence type="ECO:0000256" key="1">
    <source>
        <dbReference type="ARBA" id="ARBA00001917"/>
    </source>
</evidence>
<evidence type="ECO:0000256" key="6">
    <source>
        <dbReference type="ARBA" id="ARBA00022527"/>
    </source>
</evidence>
<comment type="similarity">
    <text evidence="4">Belongs to the ARR-like family.</text>
</comment>
<dbReference type="Gene3D" id="3.30.200.20">
    <property type="entry name" value="Phosphorylase Kinase, domain 1"/>
    <property type="match status" value="1"/>
</dbReference>
<dbReference type="InterPro" id="IPR000700">
    <property type="entry name" value="PAS-assoc_C"/>
</dbReference>
<evidence type="ECO:0000256" key="18">
    <source>
        <dbReference type="ARBA" id="ARBA00048679"/>
    </source>
</evidence>
<evidence type="ECO:0000313" key="29">
    <source>
        <dbReference type="Proteomes" id="UP001396334"/>
    </source>
</evidence>
<dbReference type="InterPro" id="IPR001789">
    <property type="entry name" value="Sig_transdc_resp-reg_receiver"/>
</dbReference>
<dbReference type="PROSITE" id="PS50112">
    <property type="entry name" value="PAS"/>
    <property type="match status" value="2"/>
</dbReference>
<feature type="binding site" evidence="21">
    <location>
        <position position="1464"/>
    </location>
    <ligand>
        <name>ATP</name>
        <dbReference type="ChEBI" id="CHEBI:30616"/>
    </ligand>
</feature>
<dbReference type="PROSITE" id="PS50110">
    <property type="entry name" value="RESPONSE_REGULATORY"/>
    <property type="match status" value="1"/>
</dbReference>
<dbReference type="PROSITE" id="PS00108">
    <property type="entry name" value="PROTEIN_KINASE_ST"/>
    <property type="match status" value="1"/>
</dbReference>
<dbReference type="PANTHER" id="PTHR45637">
    <property type="entry name" value="FLIPPASE KINASE 1-RELATED"/>
    <property type="match status" value="1"/>
</dbReference>
<evidence type="ECO:0000256" key="17">
    <source>
        <dbReference type="ARBA" id="ARBA00047899"/>
    </source>
</evidence>
<sequence>MCHEQREAKNGVVRDGQGSDSTEENESRIVGRNLNVNNGSFGAIEVCEVSEATQQQPRGSVIRWDRFLPFQSIKVLLVENDDSTRHVVSALLQNCSYEVMAVANGLQAWKVLEDPTIPVDIVLTEEDMPVLSGSDLLCMIMSHKTLKNIPVIMMSSHDCINLVFKCLSKGAVDFLVKPIRKNELKNLWQHLWRRCHSSSGSGSESGTLSRKSIKSKGNDETENYAASSDAEEHDDDSDDLMIHDGSENGSGTESSWTKRAAEAESSQPMSSLNRLRNAPDSTCSQVVRVKRDKCGSPWTCVTEIKECQEQHEQVVDAAEGKDSEVRVKRNKELQCGNQCENSLTNLAEVDCKQFDNEQFEHQNENITCKDRSPDIIIQQAESRASDFPCGLSDILQVNEGASRGSGENPSLELTPTRLQGASDRRNPANNGHNVLRHSESSAFSKYSTASSANQALTGNKGSCSPLDHSSVTMKTEAVCTPPSHSNGILLNQSSIGSSNKSDTSTVAKCVSPKPEALIDKFGSNSAFKCFHSSSFQPMGNGHICSSQEVLIETVNDTEFKTSLSPSRGANQVFRSQHLRHLCHIEKDHNLQADHDNSQKIIATTKQCGSSNSFEGPSECDIINYSVNGSASGSNYGSNGRNGSGTLSDDFNGMAGAISRRSGSAAEEDRVAQRVAALTKFRQKRKERCFEKKVRYHSRKKLAEERPRVKGQFVRRIISDSEGGKDCSSYGFTSEDKSSDTTQLCEKKPSRIWILKAQLNSLDQSSKATAKLTFDNMDPRENSANQSQSNSIPPLPRDSRGSLEVFNPSTFSTRPINPSFRSQSPWQNLGETGGSHEEADRSQLESKSGRVEEITSWMALKEPPPPSPQLFHEITGDNDQNHGGAASPKPSEEAGEAAKRAAEWGLVLKTDNETGKPRGVVVRNSCGDDPNIKPGTSRRNSNTSVRSSDESSDNEFSKERTLPRVSQDLKDALSTFQQTFVVSDATKPDYPILYASAGFFRMTGYTSSEIVGRNCRFLQGAGTDPEDVAKIREALQAGKNYCGRLLNYKKDGTPFWNLLTIAPIKDENGKVLKFIGMQVEVSKHTEGAKEKTMRPNGLPESLIRYDARQKDMAAGSVTELVEAVGRPRSLSESTSNPFIRRSGDGEAVGALARRSSENVRRNSHGGVRISMERISEMPEKKPRRSSRLSFAGFRRKSQSSANSFDNSLLVDADEDERDDDERPGSVDDKVRRKEMRKGIDLATTLERIEKNFVITDPRLPDNPIIFASDSFLELTEYSREEILGRNCRFLQGLETDPTTVKKIREAIDNQTEVTVQLINYTKSGKKFWNLFHLQPMRDQKGEVQYFIGVQLDGSAEVDPLRNRIPDSQESEQMVKQTAENIDEAARELPDANMTPDDLWKNHSKVVHPKPHRKDSPSWKAIQKILDSGERIGLKHFRPVKPLGSGDTGSVHLVELVGTGMYFAMKAMDKGVLLNRNKVHRACAEREILDMLDHPFLPALYASFQTKTHICLITDYCPGGELFMLLDRQPMKVVKEETVRFYAAEVIVALEYLHCQGIIYRDLKPENVLLQDNGHVALTDFDLSCLTSCKPQLLIPATDEKRKQQKPIFMAEPMRASNSFVGTEEYIAPEIISGAGHTSAVDWWALGILLYEMLYGYTPFRGKSRQRTFANVLQKDLKFPRSIQVSLHAKQLMYRLLDRDPKSRLGSREGASEIKRHPFFKGVNWALVRCMDPPELEVPVFAAEEEASKEDKLSHPQLEDLQTNIF</sequence>
<dbReference type="SMART" id="SM00091">
    <property type="entry name" value="PAS"/>
    <property type="match status" value="2"/>
</dbReference>
<keyword evidence="29" id="KW-1185">Reference proteome</keyword>
<dbReference type="CDD" id="cd00130">
    <property type="entry name" value="PAS"/>
    <property type="match status" value="2"/>
</dbReference>
<feature type="compositionally biased region" description="Polar residues" evidence="22">
    <location>
        <begin position="781"/>
        <end position="791"/>
    </location>
</feature>
<dbReference type="InterPro" id="IPR035965">
    <property type="entry name" value="PAS-like_dom_sf"/>
</dbReference>
<feature type="region of interest" description="Disordered" evidence="22">
    <location>
        <begin position="1148"/>
        <end position="1230"/>
    </location>
</feature>
<dbReference type="SUPFAM" id="SSF56112">
    <property type="entry name" value="Protein kinase-like (PK-like)"/>
    <property type="match status" value="1"/>
</dbReference>
<feature type="compositionally biased region" description="Low complexity" evidence="22">
    <location>
        <begin position="197"/>
        <end position="206"/>
    </location>
</feature>
<feature type="compositionally biased region" description="Basic and acidic residues" evidence="22">
    <location>
        <begin position="1219"/>
        <end position="1230"/>
    </location>
</feature>
<dbReference type="InterPro" id="IPR001610">
    <property type="entry name" value="PAC"/>
</dbReference>
<comment type="caution">
    <text evidence="28">The sequence shown here is derived from an EMBL/GenBank/DDBJ whole genome shotgun (WGS) entry which is preliminary data.</text>
</comment>
<dbReference type="InterPro" id="IPR011009">
    <property type="entry name" value="Kinase-like_dom_sf"/>
</dbReference>
<evidence type="ECO:0000256" key="9">
    <source>
        <dbReference type="ARBA" id="ARBA00022679"/>
    </source>
</evidence>
<keyword evidence="13" id="KW-0157">Chromophore</keyword>
<dbReference type="SMART" id="SM00448">
    <property type="entry name" value="REC"/>
    <property type="match status" value="1"/>
</dbReference>
<evidence type="ECO:0000256" key="14">
    <source>
        <dbReference type="ARBA" id="ARBA00023108"/>
    </source>
</evidence>
<feature type="compositionally biased region" description="Polar residues" evidence="22">
    <location>
        <begin position="247"/>
        <end position="257"/>
    </location>
</feature>
<dbReference type="InterPro" id="IPR008271">
    <property type="entry name" value="Ser/Thr_kinase_AS"/>
</dbReference>
<feature type="compositionally biased region" description="Basic and acidic residues" evidence="22">
    <location>
        <begin position="833"/>
        <end position="852"/>
    </location>
</feature>
<keyword evidence="14" id="KW-0090">Biological rhythms</keyword>
<dbReference type="InterPro" id="IPR011006">
    <property type="entry name" value="CheY-like_superfamily"/>
</dbReference>
<dbReference type="CDD" id="cd05574">
    <property type="entry name" value="STKc_phototropin_like"/>
    <property type="match status" value="1"/>
</dbReference>
<feature type="region of interest" description="Disordered" evidence="22">
    <location>
        <begin position="400"/>
        <end position="435"/>
    </location>
</feature>
<feature type="domain" description="Response regulatory" evidence="24">
    <location>
        <begin position="74"/>
        <end position="192"/>
    </location>
</feature>
<accession>A0ABR2SAQ4</accession>
<evidence type="ECO:0000256" key="2">
    <source>
        <dbReference type="ARBA" id="ARBA00004123"/>
    </source>
</evidence>
<feature type="domain" description="PAS" evidence="25">
    <location>
        <begin position="964"/>
        <end position="1035"/>
    </location>
</feature>
<dbReference type="PROSITE" id="PS50011">
    <property type="entry name" value="PROTEIN_KINASE_DOM"/>
    <property type="match status" value="1"/>
</dbReference>
<feature type="compositionally biased region" description="Polar residues" evidence="22">
    <location>
        <begin position="264"/>
        <end position="278"/>
    </location>
</feature>
<protein>
    <recommendedName>
        <fullName evidence="5">non-specific serine/threonine protein kinase</fullName>
        <ecNumber evidence="5">2.7.11.1</ecNumber>
    </recommendedName>
</protein>
<comment type="subcellular location">
    <subcellularLocation>
        <location evidence="2 20">Nucleus</location>
    </subcellularLocation>
</comment>
<evidence type="ECO:0000313" key="28">
    <source>
        <dbReference type="EMBL" id="KAK9022330.1"/>
    </source>
</evidence>
<evidence type="ECO:0000256" key="3">
    <source>
        <dbReference type="ARBA" id="ARBA00009903"/>
    </source>
</evidence>
<feature type="region of interest" description="Disordered" evidence="22">
    <location>
        <begin position="1"/>
        <end position="30"/>
    </location>
</feature>
<keyword evidence="9" id="KW-0808">Transferase</keyword>
<comment type="catalytic activity">
    <reaction evidence="17">
        <text>L-threonyl-[protein] + ATP = O-phospho-L-threonyl-[protein] + ADP + H(+)</text>
        <dbReference type="Rhea" id="RHEA:46608"/>
        <dbReference type="Rhea" id="RHEA-COMP:11060"/>
        <dbReference type="Rhea" id="RHEA-COMP:11605"/>
        <dbReference type="ChEBI" id="CHEBI:15378"/>
        <dbReference type="ChEBI" id="CHEBI:30013"/>
        <dbReference type="ChEBI" id="CHEBI:30616"/>
        <dbReference type="ChEBI" id="CHEBI:61977"/>
        <dbReference type="ChEBI" id="CHEBI:456216"/>
        <dbReference type="EC" id="2.7.11.1"/>
    </reaction>
</comment>
<evidence type="ECO:0000256" key="4">
    <source>
        <dbReference type="ARBA" id="ARBA00010330"/>
    </source>
</evidence>
<feature type="domain" description="PAC" evidence="26">
    <location>
        <begin position="1038"/>
        <end position="1092"/>
    </location>
</feature>
<dbReference type="InterPro" id="IPR000014">
    <property type="entry name" value="PAS"/>
</dbReference>
<evidence type="ECO:0000256" key="15">
    <source>
        <dbReference type="ARBA" id="ARBA00023170"/>
    </source>
</evidence>
<dbReference type="NCBIfam" id="TIGR00229">
    <property type="entry name" value="sensory_box"/>
    <property type="match status" value="2"/>
</dbReference>
<dbReference type="PROSITE" id="PS51017">
    <property type="entry name" value="CCT"/>
    <property type="match status" value="1"/>
</dbReference>
<feature type="region of interest" description="Disordered" evidence="22">
    <location>
        <begin position="775"/>
        <end position="962"/>
    </location>
</feature>
<dbReference type="Pfam" id="PF00069">
    <property type="entry name" value="Pkinase"/>
    <property type="match status" value="1"/>
</dbReference>
<evidence type="ECO:0000256" key="5">
    <source>
        <dbReference type="ARBA" id="ARBA00012513"/>
    </source>
</evidence>
<dbReference type="Gene3D" id="3.40.50.2300">
    <property type="match status" value="1"/>
</dbReference>
<comment type="similarity">
    <text evidence="3">Belongs to the protein kinase superfamily. AGC Ser/Thr protein kinase family.</text>
</comment>
<keyword evidence="16 20" id="KW-0539">Nucleus</keyword>
<feature type="region of interest" description="Disordered" evidence="22">
    <location>
        <begin position="721"/>
        <end position="742"/>
    </location>
</feature>
<dbReference type="Pfam" id="PF00072">
    <property type="entry name" value="Response_reg"/>
    <property type="match status" value="1"/>
</dbReference>
<dbReference type="SUPFAM" id="SSF52172">
    <property type="entry name" value="CheY-like"/>
    <property type="match status" value="1"/>
</dbReference>
<keyword evidence="15" id="KW-0675">Receptor</keyword>
<dbReference type="Gene3D" id="1.10.510.10">
    <property type="entry name" value="Transferase(Phosphotransferase) domain 1"/>
    <property type="match status" value="1"/>
</dbReference>
<feature type="compositionally biased region" description="Basic and acidic residues" evidence="22">
    <location>
        <begin position="1169"/>
        <end position="1179"/>
    </location>
</feature>
<feature type="domain" description="PAC" evidence="26">
    <location>
        <begin position="1310"/>
        <end position="1364"/>
    </location>
</feature>
<feature type="compositionally biased region" description="Low complexity" evidence="22">
    <location>
        <begin position="936"/>
        <end position="945"/>
    </location>
</feature>
<evidence type="ECO:0000256" key="11">
    <source>
        <dbReference type="ARBA" id="ARBA00022777"/>
    </source>
</evidence>
<feature type="compositionally biased region" description="Basic and acidic residues" evidence="22">
    <location>
        <begin position="733"/>
        <end position="742"/>
    </location>
</feature>